<evidence type="ECO:0000313" key="1">
    <source>
        <dbReference type="EMBL" id="KAI0085873.1"/>
    </source>
</evidence>
<comment type="caution">
    <text evidence="1">The sequence shown here is derived from an EMBL/GenBank/DDBJ whole genome shotgun (WGS) entry which is preliminary data.</text>
</comment>
<proteinExistence type="predicted"/>
<dbReference type="EMBL" id="MU274927">
    <property type="protein sequence ID" value="KAI0085873.1"/>
    <property type="molecule type" value="Genomic_DNA"/>
</dbReference>
<name>A0ACB8TUX6_9APHY</name>
<sequence length="580" mass="61774">MARKNKGKLECKFKVCNQETPITNRRSRKFTYVQSEENSVQKSSPTTASTPKATNTTPAATNGQPQVEAPAADTQATTTRTTTTGQNEGQINEAATFDHDNNANGPEAAAPQAAPAPAPAPVYVPISAPSPALSTATAPLPYHDIIIDTFPCDARWAFDGEHHFCPRQGQRVLPPYLILVKEGDDLKLRMSKRYTLNALPLIYQSLVQRSLFSQSFYISGGVPRKDEFPNFVLHFAPSGCAGQSSLVYKNYYGVVCYAHPDDHPTQDNAELPYHNDIDFSWTLNQLRSGPLASVPSNDAPNAQAAAGTTTASQPPANTQAVPVAVATSQVSAVQPQVSSSSTADQRERKRKRVDSDEESLPPKVVMQPRSNGKKASDELGPEATPSIDAIDTVDAAGVEATGEASGPHARTPSAPLPSEESGSEDKGEGADRGSSTNPPALDEGKEVDRPSSVDKEKDVDGPPSAQAVAQKEGTSPASTPASNADASPTFGPMDIPDITDLDLRIDEKTADSDGDSEGNISFYVVDLKTVYPASNFPHTSSDATSSSSSSPGSMYDHQLIDIHDKADEELEEEGEEMITH</sequence>
<gene>
    <name evidence="1" type="ORF">BDY19DRAFT_996313</name>
</gene>
<dbReference type="Proteomes" id="UP001055072">
    <property type="component" value="Unassembled WGS sequence"/>
</dbReference>
<evidence type="ECO:0000313" key="2">
    <source>
        <dbReference type="Proteomes" id="UP001055072"/>
    </source>
</evidence>
<organism evidence="1 2">
    <name type="scientific">Irpex rosettiformis</name>
    <dbReference type="NCBI Taxonomy" id="378272"/>
    <lineage>
        <taxon>Eukaryota</taxon>
        <taxon>Fungi</taxon>
        <taxon>Dikarya</taxon>
        <taxon>Basidiomycota</taxon>
        <taxon>Agaricomycotina</taxon>
        <taxon>Agaricomycetes</taxon>
        <taxon>Polyporales</taxon>
        <taxon>Irpicaceae</taxon>
        <taxon>Irpex</taxon>
    </lineage>
</organism>
<keyword evidence="2" id="KW-1185">Reference proteome</keyword>
<protein>
    <submittedName>
        <fullName evidence="1">Uncharacterized protein</fullName>
    </submittedName>
</protein>
<accession>A0ACB8TUX6</accession>
<reference evidence="1" key="1">
    <citation type="journal article" date="2021" name="Environ. Microbiol.">
        <title>Gene family expansions and transcriptome signatures uncover fungal adaptations to wood decay.</title>
        <authorList>
            <person name="Hage H."/>
            <person name="Miyauchi S."/>
            <person name="Viragh M."/>
            <person name="Drula E."/>
            <person name="Min B."/>
            <person name="Chaduli D."/>
            <person name="Navarro D."/>
            <person name="Favel A."/>
            <person name="Norest M."/>
            <person name="Lesage-Meessen L."/>
            <person name="Balint B."/>
            <person name="Merenyi Z."/>
            <person name="de Eugenio L."/>
            <person name="Morin E."/>
            <person name="Martinez A.T."/>
            <person name="Baldrian P."/>
            <person name="Stursova M."/>
            <person name="Martinez M.J."/>
            <person name="Novotny C."/>
            <person name="Magnuson J.K."/>
            <person name="Spatafora J.W."/>
            <person name="Maurice S."/>
            <person name="Pangilinan J."/>
            <person name="Andreopoulos W."/>
            <person name="LaButti K."/>
            <person name="Hundley H."/>
            <person name="Na H."/>
            <person name="Kuo A."/>
            <person name="Barry K."/>
            <person name="Lipzen A."/>
            <person name="Henrissat B."/>
            <person name="Riley R."/>
            <person name="Ahrendt S."/>
            <person name="Nagy L.G."/>
            <person name="Grigoriev I.V."/>
            <person name="Martin F."/>
            <person name="Rosso M.N."/>
        </authorList>
    </citation>
    <scope>NUCLEOTIDE SEQUENCE</scope>
    <source>
        <strain evidence="1">CBS 384.51</strain>
    </source>
</reference>